<dbReference type="AlphaFoldDB" id="A0A9P1R405"/>
<gene>
    <name evidence="1" type="ORF">PAERUG_P19_London_7_VIM_2_05_10_02412</name>
</gene>
<proteinExistence type="predicted"/>
<protein>
    <submittedName>
        <fullName evidence="1">Uncharacterized protein</fullName>
    </submittedName>
</protein>
<evidence type="ECO:0000313" key="1">
    <source>
        <dbReference type="EMBL" id="CRO74643.1"/>
    </source>
</evidence>
<dbReference type="Proteomes" id="UP000045039">
    <property type="component" value="Unassembled WGS sequence"/>
</dbReference>
<accession>A0A9P1R405</accession>
<sequence>MNDAKLLNILHSTKTFAPVLTVGEDGWGRDVRYAEMEEYSYMGANGLWVRYGDFRNLAIETVKSQEENQMLRSVLEAFVLRAEAYIEAGRGMPDVSMEAVLEKARTALEGAGK</sequence>
<reference evidence="2" key="1">
    <citation type="submission" date="2015-06" db="EMBL/GenBank/DDBJ databases">
        <authorList>
            <person name="Radhakrishnan Rajesh"/>
            <person name="Underwood Anthony"/>
            <person name="Al-Shahib Ali"/>
        </authorList>
    </citation>
    <scope>NUCLEOTIDE SEQUENCE [LARGE SCALE GENOMIC DNA]</scope>
    <source>
        <strain evidence="2">P19_London_7_VIM_2_05_10</strain>
    </source>
</reference>
<dbReference type="EMBL" id="CVVU01000155">
    <property type="protein sequence ID" value="CRO74643.1"/>
    <property type="molecule type" value="Genomic_DNA"/>
</dbReference>
<organism evidence="1 2">
    <name type="scientific">Pseudomonas aeruginosa</name>
    <dbReference type="NCBI Taxonomy" id="287"/>
    <lineage>
        <taxon>Bacteria</taxon>
        <taxon>Pseudomonadati</taxon>
        <taxon>Pseudomonadota</taxon>
        <taxon>Gammaproteobacteria</taxon>
        <taxon>Pseudomonadales</taxon>
        <taxon>Pseudomonadaceae</taxon>
        <taxon>Pseudomonas</taxon>
    </lineage>
</organism>
<comment type="caution">
    <text evidence="1">The sequence shown here is derived from an EMBL/GenBank/DDBJ whole genome shotgun (WGS) entry which is preliminary data.</text>
</comment>
<name>A0A9P1R405_PSEAI</name>
<dbReference type="RefSeq" id="WP_025297373.1">
    <property type="nucleotide sequence ID" value="NZ_CAADQL010000936.1"/>
</dbReference>
<evidence type="ECO:0000313" key="2">
    <source>
        <dbReference type="Proteomes" id="UP000045039"/>
    </source>
</evidence>